<feature type="transmembrane region" description="Helical" evidence="6">
    <location>
        <begin position="9"/>
        <end position="30"/>
    </location>
</feature>
<dbReference type="Proteomes" id="UP000244867">
    <property type="component" value="Unassembled WGS sequence"/>
</dbReference>
<feature type="transmembrane region" description="Helical" evidence="6">
    <location>
        <begin position="106"/>
        <end position="127"/>
    </location>
</feature>
<keyword evidence="8" id="KW-1185">Reference proteome</keyword>
<sequence length="367" mass="38504">MMPKLVSGVLAPVMALLAAIVITSGVVVFVGASPVDFWEVMLSWPSNRNVLTVLNQASMIFLSGTAAAIGFRMNLFNIGVEGQYRVASYVAAVFAGGAFLPGALNIVASIVLAMLAGAAWAAIPAVLKVTRGVSEVISTIMLNAIAVFLTGYLLSNYGEKAADTRRTTPLEDSTMLGGFKLFEDKDGAVWTLSLLAVVVGFLFWFIINRTRFGFDLRATGMNESAAVASGVSVKRMVVTAMMLSGAVAGLIWLPNLFAETASGNYFSSSVFQSGLGFTGIAVALLGRNNPVGIALGSLLFAFLGVQSTQLEFAGVDVSNDVVLVTQGVIVLTIVIAYEVVGRWRAAADQRAVRAALDANANKQEVAA</sequence>
<evidence type="ECO:0000256" key="6">
    <source>
        <dbReference type="SAM" id="Phobius"/>
    </source>
</evidence>
<evidence type="ECO:0000256" key="1">
    <source>
        <dbReference type="ARBA" id="ARBA00004651"/>
    </source>
</evidence>
<keyword evidence="2" id="KW-1003">Cell membrane</keyword>
<accession>A0A2R7YZT3</accession>
<dbReference type="Pfam" id="PF02653">
    <property type="entry name" value="BPD_transp_2"/>
    <property type="match status" value="1"/>
</dbReference>
<feature type="transmembrane region" description="Helical" evidence="6">
    <location>
        <begin position="291"/>
        <end position="309"/>
    </location>
</feature>
<name>A0A2R7YZT3_9ACTN</name>
<evidence type="ECO:0000256" key="5">
    <source>
        <dbReference type="ARBA" id="ARBA00023136"/>
    </source>
</evidence>
<dbReference type="CDD" id="cd06580">
    <property type="entry name" value="TM_PBP1_transp_TpRbsC_like"/>
    <property type="match status" value="1"/>
</dbReference>
<dbReference type="InterPro" id="IPR001851">
    <property type="entry name" value="ABC_transp_permease"/>
</dbReference>
<keyword evidence="4 6" id="KW-1133">Transmembrane helix</keyword>
<proteinExistence type="predicted"/>
<dbReference type="PANTHER" id="PTHR47089:SF1">
    <property type="entry name" value="GUANOSINE ABC TRANSPORTER PERMEASE PROTEIN NUPP"/>
    <property type="match status" value="1"/>
</dbReference>
<dbReference type="OrthoDB" id="45037at2"/>
<gene>
    <name evidence="7" type="ORF">C7S10_07355</name>
</gene>
<dbReference type="GO" id="GO:0005886">
    <property type="term" value="C:plasma membrane"/>
    <property type="evidence" value="ECO:0007669"/>
    <property type="project" value="UniProtKB-SubCell"/>
</dbReference>
<feature type="transmembrane region" description="Helical" evidence="6">
    <location>
        <begin position="265"/>
        <end position="284"/>
    </location>
</feature>
<evidence type="ECO:0000256" key="3">
    <source>
        <dbReference type="ARBA" id="ARBA00022692"/>
    </source>
</evidence>
<feature type="transmembrane region" description="Helical" evidence="6">
    <location>
        <begin position="321"/>
        <end position="340"/>
    </location>
</feature>
<feature type="transmembrane region" description="Helical" evidence="6">
    <location>
        <begin position="50"/>
        <end position="71"/>
    </location>
</feature>
<feature type="transmembrane region" description="Helical" evidence="6">
    <location>
        <begin position="188"/>
        <end position="207"/>
    </location>
</feature>
<comment type="caution">
    <text evidence="7">The sequence shown here is derived from an EMBL/GenBank/DDBJ whole genome shotgun (WGS) entry which is preliminary data.</text>
</comment>
<feature type="transmembrane region" description="Helical" evidence="6">
    <location>
        <begin position="83"/>
        <end position="100"/>
    </location>
</feature>
<feature type="transmembrane region" description="Helical" evidence="6">
    <location>
        <begin position="236"/>
        <end position="253"/>
    </location>
</feature>
<keyword evidence="3 6" id="KW-0812">Transmembrane</keyword>
<evidence type="ECO:0000256" key="2">
    <source>
        <dbReference type="ARBA" id="ARBA00022475"/>
    </source>
</evidence>
<keyword evidence="5 6" id="KW-0472">Membrane</keyword>
<evidence type="ECO:0000313" key="8">
    <source>
        <dbReference type="Proteomes" id="UP000244867"/>
    </source>
</evidence>
<evidence type="ECO:0000256" key="4">
    <source>
        <dbReference type="ARBA" id="ARBA00022989"/>
    </source>
</evidence>
<dbReference type="AlphaFoldDB" id="A0A2R7YZT3"/>
<dbReference type="GO" id="GO:0022857">
    <property type="term" value="F:transmembrane transporter activity"/>
    <property type="evidence" value="ECO:0007669"/>
    <property type="project" value="InterPro"/>
</dbReference>
<evidence type="ECO:0000313" key="7">
    <source>
        <dbReference type="EMBL" id="PUA81862.1"/>
    </source>
</evidence>
<organism evidence="7 8">
    <name type="scientific">Nocardioides currus</name>
    <dbReference type="NCBI Taxonomy" id="2133958"/>
    <lineage>
        <taxon>Bacteria</taxon>
        <taxon>Bacillati</taxon>
        <taxon>Actinomycetota</taxon>
        <taxon>Actinomycetes</taxon>
        <taxon>Propionibacteriales</taxon>
        <taxon>Nocardioidaceae</taxon>
        <taxon>Nocardioides</taxon>
    </lineage>
</organism>
<dbReference type="PANTHER" id="PTHR47089">
    <property type="entry name" value="ABC TRANSPORTER, PERMEASE PROTEIN"/>
    <property type="match status" value="1"/>
</dbReference>
<dbReference type="RefSeq" id="WP_108343744.1">
    <property type="nucleotide sequence ID" value="NZ_PYXZ01000002.1"/>
</dbReference>
<protein>
    <submittedName>
        <fullName evidence="7">ABC transporter permease</fullName>
    </submittedName>
</protein>
<feature type="transmembrane region" description="Helical" evidence="6">
    <location>
        <begin position="136"/>
        <end position="154"/>
    </location>
</feature>
<reference evidence="7 8" key="1">
    <citation type="submission" date="2018-03" db="EMBL/GenBank/DDBJ databases">
        <authorList>
            <person name="Keele B.F."/>
        </authorList>
    </citation>
    <scope>NUCLEOTIDE SEQUENCE [LARGE SCALE GENOMIC DNA]</scope>
    <source>
        <strain evidence="7 8">IB-3</strain>
    </source>
</reference>
<comment type="subcellular location">
    <subcellularLocation>
        <location evidence="1">Cell membrane</location>
        <topology evidence="1">Multi-pass membrane protein</topology>
    </subcellularLocation>
</comment>
<dbReference type="EMBL" id="PYXZ01000002">
    <property type="protein sequence ID" value="PUA81862.1"/>
    <property type="molecule type" value="Genomic_DNA"/>
</dbReference>